<dbReference type="EMBL" id="LXLT01000061">
    <property type="protein sequence ID" value="OFD74049.1"/>
    <property type="molecule type" value="Genomic_DNA"/>
</dbReference>
<evidence type="ECO:0000256" key="3">
    <source>
        <dbReference type="ARBA" id="ARBA00022490"/>
    </source>
</evidence>
<comment type="catalytic activity">
    <reaction evidence="11">
        <text>N(6)-dimethylallyladenosine(37) in tRNA + (sulfur carrier)-SH + AH2 + 2 S-adenosyl-L-methionine = 2-methylsulfanyl-N(6)-dimethylallyladenosine(37) in tRNA + (sulfur carrier)-H + 5'-deoxyadenosine + L-methionine + A + S-adenosyl-L-homocysteine + 2 H(+)</text>
        <dbReference type="Rhea" id="RHEA:37067"/>
        <dbReference type="Rhea" id="RHEA-COMP:10375"/>
        <dbReference type="Rhea" id="RHEA-COMP:10376"/>
        <dbReference type="Rhea" id="RHEA-COMP:14737"/>
        <dbReference type="Rhea" id="RHEA-COMP:14739"/>
        <dbReference type="ChEBI" id="CHEBI:13193"/>
        <dbReference type="ChEBI" id="CHEBI:15378"/>
        <dbReference type="ChEBI" id="CHEBI:17319"/>
        <dbReference type="ChEBI" id="CHEBI:17499"/>
        <dbReference type="ChEBI" id="CHEBI:29917"/>
        <dbReference type="ChEBI" id="CHEBI:57844"/>
        <dbReference type="ChEBI" id="CHEBI:57856"/>
        <dbReference type="ChEBI" id="CHEBI:59789"/>
        <dbReference type="ChEBI" id="CHEBI:64428"/>
        <dbReference type="ChEBI" id="CHEBI:74415"/>
        <dbReference type="ChEBI" id="CHEBI:74417"/>
        <dbReference type="EC" id="2.8.4.3"/>
    </reaction>
</comment>
<dbReference type="GO" id="GO:0051539">
    <property type="term" value="F:4 iron, 4 sulfur cluster binding"/>
    <property type="evidence" value="ECO:0007669"/>
    <property type="project" value="UniProtKB-UniRule"/>
</dbReference>
<dbReference type="NCBIfam" id="TIGR01574">
    <property type="entry name" value="miaB-methiolase"/>
    <property type="match status" value="1"/>
</dbReference>
<keyword evidence="2 11" id="KW-0004">4Fe-4S</keyword>
<feature type="binding site" evidence="11">
    <location>
        <position position="196"/>
    </location>
    <ligand>
        <name>[4Fe-4S] cluster</name>
        <dbReference type="ChEBI" id="CHEBI:49883"/>
        <label>1</label>
    </ligand>
</feature>
<dbReference type="SUPFAM" id="SSF102114">
    <property type="entry name" value="Radical SAM enzymes"/>
    <property type="match status" value="1"/>
</dbReference>
<dbReference type="PANTHER" id="PTHR43020:SF2">
    <property type="entry name" value="MITOCHONDRIAL TRNA METHYLTHIOTRANSFERASE CDK5RAP1"/>
    <property type="match status" value="1"/>
</dbReference>
<dbReference type="GO" id="GO:0035597">
    <property type="term" value="F:tRNA-2-methylthio-N(6)-dimethylallyladenosine(37) synthase activity"/>
    <property type="evidence" value="ECO:0007669"/>
    <property type="project" value="UniProtKB-EC"/>
</dbReference>
<feature type="binding site" evidence="11">
    <location>
        <position position="272"/>
    </location>
    <ligand>
        <name>[4Fe-4S] cluster</name>
        <dbReference type="ChEBI" id="CHEBI:49883"/>
        <label>2</label>
        <note>4Fe-4S-S-AdoMet</note>
    </ligand>
</feature>
<comment type="subcellular location">
    <subcellularLocation>
        <location evidence="11">Cytoplasm</location>
    </subcellularLocation>
</comment>
<feature type="binding site" evidence="11">
    <location>
        <position position="276"/>
    </location>
    <ligand>
        <name>[4Fe-4S] cluster</name>
        <dbReference type="ChEBI" id="CHEBI:49883"/>
        <label>2</label>
        <note>4Fe-4S-S-AdoMet</note>
    </ligand>
</feature>
<keyword evidence="3 11" id="KW-0963">Cytoplasm</keyword>
<dbReference type="Pfam" id="PF04055">
    <property type="entry name" value="Radical_SAM"/>
    <property type="match status" value="1"/>
</dbReference>
<comment type="caution">
    <text evidence="15">The sequence shown here is derived from an EMBL/GenBank/DDBJ whole genome shotgun (WGS) entry which is preliminary data.</text>
</comment>
<comment type="cofactor">
    <cofactor evidence="11">
        <name>[4Fe-4S] cluster</name>
        <dbReference type="ChEBI" id="CHEBI:49883"/>
    </cofactor>
    <text evidence="11">Binds 2 [4Fe-4S] clusters. One cluster is coordinated with 3 cysteines and an exchangeable S-adenosyl-L-methionine.</text>
</comment>
<feature type="binding site" evidence="11">
    <location>
        <position position="279"/>
    </location>
    <ligand>
        <name>[4Fe-4S] cluster</name>
        <dbReference type="ChEBI" id="CHEBI:49883"/>
        <label>2</label>
        <note>4Fe-4S-S-AdoMet</note>
    </ligand>
</feature>
<evidence type="ECO:0000313" key="15">
    <source>
        <dbReference type="EMBL" id="OFD74049.1"/>
    </source>
</evidence>
<dbReference type="FunFam" id="3.40.50.12160:FF:000006">
    <property type="entry name" value="tRNA-2-methylthio-N(6)-dimethylallyladenosine synthase"/>
    <property type="match status" value="1"/>
</dbReference>
<evidence type="ECO:0000256" key="9">
    <source>
        <dbReference type="ARBA" id="ARBA00023014"/>
    </source>
</evidence>
<dbReference type="Gene3D" id="3.80.30.20">
    <property type="entry name" value="tm_1862 like domain"/>
    <property type="match status" value="1"/>
</dbReference>
<evidence type="ECO:0000256" key="1">
    <source>
        <dbReference type="ARBA" id="ARBA00003234"/>
    </source>
</evidence>
<evidence type="ECO:0000256" key="6">
    <source>
        <dbReference type="ARBA" id="ARBA00022694"/>
    </source>
</evidence>
<evidence type="ECO:0000256" key="2">
    <source>
        <dbReference type="ARBA" id="ARBA00022485"/>
    </source>
</evidence>
<dbReference type="EC" id="2.8.4.3" evidence="10 11"/>
<keyword evidence="9 11" id="KW-0411">Iron-sulfur</keyword>
<comment type="similarity">
    <text evidence="11">Belongs to the methylthiotransferase family. MiaB subfamily.</text>
</comment>
<evidence type="ECO:0000256" key="4">
    <source>
        <dbReference type="ARBA" id="ARBA00022679"/>
    </source>
</evidence>
<evidence type="ECO:0000313" key="16">
    <source>
        <dbReference type="Proteomes" id="UP000175706"/>
    </source>
</evidence>
<feature type="domain" description="MTTase N-terminal" evidence="13">
    <location>
        <begin position="117"/>
        <end position="235"/>
    </location>
</feature>
<dbReference type="GO" id="GO:0005829">
    <property type="term" value="C:cytosol"/>
    <property type="evidence" value="ECO:0007669"/>
    <property type="project" value="TreeGrafter"/>
</dbReference>
<dbReference type="PROSITE" id="PS51449">
    <property type="entry name" value="MTTASE_N"/>
    <property type="match status" value="1"/>
</dbReference>
<gene>
    <name evidence="11" type="primary">miaB</name>
    <name evidence="15" type="ORF">BWGOE8_38260</name>
</gene>
<dbReference type="HAMAP" id="MF_01864">
    <property type="entry name" value="tRNA_metthiotr_MiaB"/>
    <property type="match status" value="1"/>
</dbReference>
<keyword evidence="8 11" id="KW-0408">Iron</keyword>
<dbReference type="InterPro" id="IPR006638">
    <property type="entry name" value="Elp3/MiaA/NifB-like_rSAM"/>
</dbReference>
<dbReference type="PROSITE" id="PS01278">
    <property type="entry name" value="MTTASE_RADICAL"/>
    <property type="match status" value="1"/>
</dbReference>
<dbReference type="SFLD" id="SFLDS00029">
    <property type="entry name" value="Radical_SAM"/>
    <property type="match status" value="1"/>
</dbReference>
<dbReference type="InterPro" id="IPR007197">
    <property type="entry name" value="rSAM"/>
</dbReference>
<keyword evidence="4 11" id="KW-0808">Transferase</keyword>
<keyword evidence="7 11" id="KW-0479">Metal-binding</keyword>
<dbReference type="InterPro" id="IPR038135">
    <property type="entry name" value="Methylthiotransferase_N_sf"/>
</dbReference>
<name>A0A1E8B2X6_BACMY</name>
<evidence type="ECO:0000256" key="5">
    <source>
        <dbReference type="ARBA" id="ARBA00022691"/>
    </source>
</evidence>
<dbReference type="InterPro" id="IPR013848">
    <property type="entry name" value="Methylthiotransferase_N"/>
</dbReference>
<dbReference type="NCBIfam" id="TIGR00089">
    <property type="entry name" value="MiaB/RimO family radical SAM methylthiotransferase"/>
    <property type="match status" value="1"/>
</dbReference>
<protein>
    <recommendedName>
        <fullName evidence="10 11">tRNA-2-methylthio-N(6)-dimethylallyladenosine synthase</fullName>
        <ecNumber evidence="10 11">2.8.4.3</ecNumber>
    </recommendedName>
    <alternativeName>
        <fullName evidence="11">(Dimethylallyl)adenosine tRNA methylthiotransferase MiaB</fullName>
    </alternativeName>
    <alternativeName>
        <fullName evidence="11">tRNA-i(6)A37 methylthiotransferase</fullName>
    </alternativeName>
</protein>
<feature type="domain" description="TRAM" evidence="12">
    <location>
        <begin position="491"/>
        <end position="554"/>
    </location>
</feature>
<feature type="domain" description="Radical SAM core" evidence="14">
    <location>
        <begin position="258"/>
        <end position="488"/>
    </location>
</feature>
<dbReference type="PANTHER" id="PTHR43020">
    <property type="entry name" value="CDK5 REGULATORY SUBUNIT-ASSOCIATED PROTEIN 1"/>
    <property type="match status" value="1"/>
</dbReference>
<evidence type="ECO:0000259" key="12">
    <source>
        <dbReference type="PROSITE" id="PS50926"/>
    </source>
</evidence>
<sequence length="560" mass="64212">MGKTSFLRMIRSITQVSKGKLSLKLSNIIEMGLSALKWTTECIVKGERRLPMNEQQRLASRQANSSTKKEEKDYSKYFESVYQPPSLKLAKKRGKEEIKIERDFGLPEEFRNFGAGRKFYIRTYGCQMNEHDTEVMAGIFTTLGYEPTFSTEEADVILLNTCAIRENAENKVFGELGHLKSLKRRNPDLLIGVCGCMSQEESVVNKIMQKNQHVDMVFGTHNIHRLPYILKDAMFSKETVVEVWSKEGDVIENLPKVRRGDIKAWVNIMYGCDKFCTYCIVPYTRGKERSRRPEDIIKEIRHLAANGYREITLLGQNVNAYGKDFEDIQYGLGDLMDELRKIDIARIRFTTSHPRDFDDHLIDVLGKGGNLVEHIHLPVQSGSTDMLKIMARKYSREHYLELVRKIKETIPNAVLTTDIIVGFPNETDEQFEETMSLYREVGFDTAFTFIYSPREGTPAAKMQDNVPMEVKKERLQRLNTLVNEYAVNKNKRYIGQIVEVLVDGESKNNPEVLAGYTRTNKLVNFVASKSLIGQLVKVKVTEAKTWSLNGELVKEPIEVK</sequence>
<dbReference type="FunFam" id="3.80.30.20:FF:000001">
    <property type="entry name" value="tRNA-2-methylthio-N(6)-dimethylallyladenosine synthase 2"/>
    <property type="match status" value="1"/>
</dbReference>
<proteinExistence type="inferred from homology"/>
<dbReference type="SMART" id="SM00729">
    <property type="entry name" value="Elp3"/>
    <property type="match status" value="1"/>
</dbReference>
<evidence type="ECO:0000259" key="13">
    <source>
        <dbReference type="PROSITE" id="PS51449"/>
    </source>
</evidence>
<dbReference type="AlphaFoldDB" id="A0A1E8B2X6"/>
<evidence type="ECO:0000256" key="8">
    <source>
        <dbReference type="ARBA" id="ARBA00023004"/>
    </source>
</evidence>
<dbReference type="InterPro" id="IPR005839">
    <property type="entry name" value="Methylthiotransferase"/>
</dbReference>
<dbReference type="SFLD" id="SFLDG01082">
    <property type="entry name" value="B12-binding_domain_containing"/>
    <property type="match status" value="1"/>
</dbReference>
<evidence type="ECO:0000256" key="7">
    <source>
        <dbReference type="ARBA" id="ARBA00022723"/>
    </source>
</evidence>
<dbReference type="InterPro" id="IPR023404">
    <property type="entry name" value="rSAM_horseshoe"/>
</dbReference>
<dbReference type="InterPro" id="IPR058240">
    <property type="entry name" value="rSAM_sf"/>
</dbReference>
<keyword evidence="5 11" id="KW-0949">S-adenosyl-L-methionine</keyword>
<feature type="binding site" evidence="11">
    <location>
        <position position="162"/>
    </location>
    <ligand>
        <name>[4Fe-4S] cluster</name>
        <dbReference type="ChEBI" id="CHEBI:49883"/>
        <label>1</label>
    </ligand>
</feature>
<dbReference type="SFLD" id="SFLDG01061">
    <property type="entry name" value="methylthiotransferase"/>
    <property type="match status" value="1"/>
</dbReference>
<dbReference type="CDD" id="cd01335">
    <property type="entry name" value="Radical_SAM"/>
    <property type="match status" value="1"/>
</dbReference>
<feature type="binding site" evidence="11">
    <location>
        <position position="126"/>
    </location>
    <ligand>
        <name>[4Fe-4S] cluster</name>
        <dbReference type="ChEBI" id="CHEBI:49883"/>
        <label>1</label>
    </ligand>
</feature>
<dbReference type="InterPro" id="IPR006463">
    <property type="entry name" value="MiaB_methiolase"/>
</dbReference>
<organism evidence="15 16">
    <name type="scientific">Bacillus mycoides</name>
    <dbReference type="NCBI Taxonomy" id="1405"/>
    <lineage>
        <taxon>Bacteria</taxon>
        <taxon>Bacillati</taxon>
        <taxon>Bacillota</taxon>
        <taxon>Bacilli</taxon>
        <taxon>Bacillales</taxon>
        <taxon>Bacillaceae</taxon>
        <taxon>Bacillus</taxon>
        <taxon>Bacillus cereus group</taxon>
    </lineage>
</organism>
<dbReference type="InterPro" id="IPR020612">
    <property type="entry name" value="Methylthiotransferase_CS"/>
</dbReference>
<dbReference type="Pfam" id="PF01938">
    <property type="entry name" value="TRAM"/>
    <property type="match status" value="1"/>
</dbReference>
<dbReference type="Pfam" id="PF00919">
    <property type="entry name" value="UPF0004"/>
    <property type="match status" value="1"/>
</dbReference>
<dbReference type="PROSITE" id="PS50926">
    <property type="entry name" value="TRAM"/>
    <property type="match status" value="1"/>
</dbReference>
<evidence type="ECO:0000256" key="11">
    <source>
        <dbReference type="HAMAP-Rule" id="MF_01864"/>
    </source>
</evidence>
<dbReference type="Gene3D" id="3.40.50.12160">
    <property type="entry name" value="Methylthiotransferase, N-terminal domain"/>
    <property type="match status" value="1"/>
</dbReference>
<dbReference type="PROSITE" id="PS51918">
    <property type="entry name" value="RADICAL_SAM"/>
    <property type="match status" value="1"/>
</dbReference>
<dbReference type="Proteomes" id="UP000175706">
    <property type="component" value="Unassembled WGS sequence"/>
</dbReference>
<dbReference type="GO" id="GO:0046872">
    <property type="term" value="F:metal ion binding"/>
    <property type="evidence" value="ECO:0007669"/>
    <property type="project" value="UniProtKB-KW"/>
</dbReference>
<dbReference type="SFLD" id="SFLDF00273">
    <property type="entry name" value="(dimethylallyl)adenosine_tRNA"/>
    <property type="match status" value="1"/>
</dbReference>
<keyword evidence="6 11" id="KW-0819">tRNA processing</keyword>
<accession>A0A1E8B2X6</accession>
<evidence type="ECO:0000256" key="10">
    <source>
        <dbReference type="ARBA" id="ARBA00033765"/>
    </source>
</evidence>
<reference evidence="15 16" key="1">
    <citation type="submission" date="2016-05" db="EMBL/GenBank/DDBJ databases">
        <title>Bacillus thuringiensis and Bacillus weihenstephanensis as novel biocontrol agents of wilt causing Verticillium species.</title>
        <authorList>
            <person name="Hollensteiner J."/>
            <person name="Wemheuer F."/>
            <person name="Harting R."/>
            <person name="Kolarzyk A."/>
            <person name="Diaz-Valerio S."/>
            <person name="Poehlein A."/>
            <person name="Brzuszkiewicz E."/>
            <person name="Nesemann K."/>
            <person name="Braus-Stromeyer S."/>
            <person name="Braus G."/>
            <person name="Daniel R."/>
            <person name="Liesegang H."/>
        </authorList>
    </citation>
    <scope>NUCLEOTIDE SEQUENCE [LARGE SCALE GENOMIC DNA]</scope>
    <source>
        <strain evidence="15 16">GOE8</strain>
    </source>
</reference>
<comment type="subunit">
    <text evidence="11">Monomer.</text>
</comment>
<dbReference type="PATRIC" id="fig|86662.25.peg.3933"/>
<evidence type="ECO:0000259" key="14">
    <source>
        <dbReference type="PROSITE" id="PS51918"/>
    </source>
</evidence>
<dbReference type="InterPro" id="IPR002792">
    <property type="entry name" value="TRAM_dom"/>
</dbReference>
<comment type="function">
    <text evidence="1 11">Catalyzes the methylthiolation of N6-(dimethylallyl)adenosine (i(6)A), leading to the formation of 2-methylthio-N6-(dimethylallyl)adenosine (ms(2)i(6)A) at position 37 in tRNAs that read codons beginning with uridine.</text>
</comment>